<dbReference type="OrthoDB" id="345413at2"/>
<dbReference type="AlphaFoldDB" id="A0A7L5AI33"/>
<sequence length="268" mass="28460">MSTAHQHNDIEVNFSASDLVYMVGGRRVEVPAGRVSAFWGATPHQLVEVRAESPITWLTIPLAKFTSWRVPRTAVRALLGGEVLVAPADWTVADSGRRLAPWTQDLASGSEFAESVAALEVEAFLSRFALVAQPQESAAGAQGGAAPGGAASPLAGTDDAVRRAGDMAAYISDNFHRPLRVAQVAGVAHVHPHYATALFKRVFGLSIHAYLVRYRVGEAQRLLVTQDIPVSDVGRASGFSSHSTFYASFTAACGVPPASYRRIHAGAS</sequence>
<accession>A0A7L5AI33</accession>
<evidence type="ECO:0000313" key="5">
    <source>
        <dbReference type="EMBL" id="QHO68771.1"/>
    </source>
</evidence>
<dbReference type="KEGG" id="mant:BHD05_03070"/>
<evidence type="ECO:0000313" key="6">
    <source>
        <dbReference type="Proteomes" id="UP000464507"/>
    </source>
</evidence>
<dbReference type="InterPro" id="IPR018060">
    <property type="entry name" value="HTH_AraC"/>
</dbReference>
<protein>
    <recommendedName>
        <fullName evidence="4">HTH araC/xylS-type domain-containing protein</fullName>
    </recommendedName>
</protein>
<name>A0A7L5AI33_9MICO</name>
<keyword evidence="2" id="KW-0238">DNA-binding</keyword>
<dbReference type="InterPro" id="IPR050204">
    <property type="entry name" value="AraC_XylS_family_regulators"/>
</dbReference>
<dbReference type="GO" id="GO:0043565">
    <property type="term" value="F:sequence-specific DNA binding"/>
    <property type="evidence" value="ECO:0007669"/>
    <property type="project" value="InterPro"/>
</dbReference>
<dbReference type="RefSeq" id="WP_161885127.1">
    <property type="nucleotide sequence ID" value="NZ_CP017146.1"/>
</dbReference>
<dbReference type="SMART" id="SM00342">
    <property type="entry name" value="HTH_ARAC"/>
    <property type="match status" value="1"/>
</dbReference>
<proteinExistence type="predicted"/>
<dbReference type="Pfam" id="PF12833">
    <property type="entry name" value="HTH_18"/>
    <property type="match status" value="1"/>
</dbReference>
<evidence type="ECO:0000256" key="2">
    <source>
        <dbReference type="ARBA" id="ARBA00023125"/>
    </source>
</evidence>
<feature type="domain" description="HTH araC/xylS-type" evidence="4">
    <location>
        <begin position="165"/>
        <end position="263"/>
    </location>
</feature>
<evidence type="ECO:0000256" key="1">
    <source>
        <dbReference type="ARBA" id="ARBA00023015"/>
    </source>
</evidence>
<keyword evidence="6" id="KW-1185">Reference proteome</keyword>
<dbReference type="PANTHER" id="PTHR46796">
    <property type="entry name" value="HTH-TYPE TRANSCRIPTIONAL ACTIVATOR RHAS-RELATED"/>
    <property type="match status" value="1"/>
</dbReference>
<gene>
    <name evidence="5" type="ORF">BHD05_03070</name>
</gene>
<evidence type="ECO:0000256" key="3">
    <source>
        <dbReference type="ARBA" id="ARBA00023163"/>
    </source>
</evidence>
<dbReference type="PROSITE" id="PS01124">
    <property type="entry name" value="HTH_ARAC_FAMILY_2"/>
    <property type="match status" value="1"/>
</dbReference>
<keyword evidence="1" id="KW-0805">Transcription regulation</keyword>
<dbReference type="GO" id="GO:0003700">
    <property type="term" value="F:DNA-binding transcription factor activity"/>
    <property type="evidence" value="ECO:0007669"/>
    <property type="project" value="InterPro"/>
</dbReference>
<organism evidence="5 6">
    <name type="scientific">Marisediminicola antarctica</name>
    <dbReference type="NCBI Taxonomy" id="674079"/>
    <lineage>
        <taxon>Bacteria</taxon>
        <taxon>Bacillati</taxon>
        <taxon>Actinomycetota</taxon>
        <taxon>Actinomycetes</taxon>
        <taxon>Micrococcales</taxon>
        <taxon>Microbacteriaceae</taxon>
        <taxon>Marisediminicola</taxon>
    </lineage>
</organism>
<dbReference type="Gene3D" id="1.10.10.60">
    <property type="entry name" value="Homeodomain-like"/>
    <property type="match status" value="2"/>
</dbReference>
<evidence type="ECO:0000259" key="4">
    <source>
        <dbReference type="PROSITE" id="PS01124"/>
    </source>
</evidence>
<dbReference type="Proteomes" id="UP000464507">
    <property type="component" value="Chromosome"/>
</dbReference>
<dbReference type="SUPFAM" id="SSF46689">
    <property type="entry name" value="Homeodomain-like"/>
    <property type="match status" value="2"/>
</dbReference>
<dbReference type="InterPro" id="IPR018062">
    <property type="entry name" value="HTH_AraC-typ_CS"/>
</dbReference>
<dbReference type="PROSITE" id="PS00041">
    <property type="entry name" value="HTH_ARAC_FAMILY_1"/>
    <property type="match status" value="1"/>
</dbReference>
<dbReference type="InterPro" id="IPR009057">
    <property type="entry name" value="Homeodomain-like_sf"/>
</dbReference>
<keyword evidence="3" id="KW-0804">Transcription</keyword>
<dbReference type="EMBL" id="CP017146">
    <property type="protein sequence ID" value="QHO68771.1"/>
    <property type="molecule type" value="Genomic_DNA"/>
</dbReference>
<reference evidence="5 6" key="1">
    <citation type="submission" date="2016-09" db="EMBL/GenBank/DDBJ databases">
        <title>Complete genome sequence of microbes from the polar regions.</title>
        <authorList>
            <person name="Liao L."/>
            <person name="Chen B."/>
        </authorList>
    </citation>
    <scope>NUCLEOTIDE SEQUENCE [LARGE SCALE GENOMIC DNA]</scope>
    <source>
        <strain evidence="5 6">ZS314</strain>
    </source>
</reference>